<dbReference type="InterPro" id="IPR011009">
    <property type="entry name" value="Kinase-like_dom_sf"/>
</dbReference>
<name>A0A2P5A6X6_PARAD</name>
<dbReference type="Proteomes" id="UP000237105">
    <property type="component" value="Unassembled WGS sequence"/>
</dbReference>
<evidence type="ECO:0000259" key="1">
    <source>
        <dbReference type="PROSITE" id="PS50011"/>
    </source>
</evidence>
<gene>
    <name evidence="2" type="ORF">PanWU01x14_362670</name>
</gene>
<comment type="caution">
    <text evidence="2">The sequence shown here is derived from an EMBL/GenBank/DDBJ whole genome shotgun (WGS) entry which is preliminary data.</text>
</comment>
<dbReference type="InterPro" id="IPR001245">
    <property type="entry name" value="Ser-Thr/Tyr_kinase_cat_dom"/>
</dbReference>
<dbReference type="FunFam" id="1.10.510.10:FF:001722">
    <property type="entry name" value="G-type lectin S-receptor-like serine/threonine-protein kinase B120"/>
    <property type="match status" value="1"/>
</dbReference>
<dbReference type="InterPro" id="IPR000719">
    <property type="entry name" value="Prot_kinase_dom"/>
</dbReference>
<dbReference type="OrthoDB" id="688481at2759"/>
<keyword evidence="2" id="KW-0418">Kinase</keyword>
<protein>
    <submittedName>
        <fullName evidence="2">Tyrosine-protein kinase</fullName>
    </submittedName>
</protein>
<dbReference type="Pfam" id="PF07714">
    <property type="entry name" value="PK_Tyr_Ser-Thr"/>
    <property type="match status" value="1"/>
</dbReference>
<sequence length="165" mass="18603">MMVDCSGYMAPEYAFYGHFSVKTDVYSFGVLIMEIITGKKNTRLLDSESSEDLLSNAWKHWRGGTALELLDPRLRDSYTANEVIRCIHIGLLCVQEDAADRPTMASIVLMLSSYSIALPIPKKPAFFPYSETEGNMPSVEMESNKSSRNTSYSVNEMSFTEVYPR</sequence>
<dbReference type="GO" id="GO:0004672">
    <property type="term" value="F:protein kinase activity"/>
    <property type="evidence" value="ECO:0007669"/>
    <property type="project" value="InterPro"/>
</dbReference>
<evidence type="ECO:0000313" key="2">
    <source>
        <dbReference type="EMBL" id="PON32281.1"/>
    </source>
</evidence>
<dbReference type="Gene3D" id="1.10.510.10">
    <property type="entry name" value="Transferase(Phosphotransferase) domain 1"/>
    <property type="match status" value="1"/>
</dbReference>
<feature type="domain" description="Protein kinase" evidence="1">
    <location>
        <begin position="1"/>
        <end position="115"/>
    </location>
</feature>
<reference evidence="3" key="1">
    <citation type="submission" date="2016-06" db="EMBL/GenBank/DDBJ databases">
        <title>Parallel loss of symbiosis genes in relatives of nitrogen-fixing non-legume Parasponia.</title>
        <authorList>
            <person name="Van Velzen R."/>
            <person name="Holmer R."/>
            <person name="Bu F."/>
            <person name="Rutten L."/>
            <person name="Van Zeijl A."/>
            <person name="Liu W."/>
            <person name="Santuari L."/>
            <person name="Cao Q."/>
            <person name="Sharma T."/>
            <person name="Shen D."/>
            <person name="Roswanjaya Y."/>
            <person name="Wardhani T."/>
            <person name="Kalhor M.S."/>
            <person name="Jansen J."/>
            <person name="Van den Hoogen J."/>
            <person name="Gungor B."/>
            <person name="Hartog M."/>
            <person name="Hontelez J."/>
            <person name="Verver J."/>
            <person name="Yang W.-C."/>
            <person name="Schijlen E."/>
            <person name="Repin R."/>
            <person name="Schilthuizen M."/>
            <person name="Schranz E."/>
            <person name="Heidstra R."/>
            <person name="Miyata K."/>
            <person name="Fedorova E."/>
            <person name="Kohlen W."/>
            <person name="Bisseling T."/>
            <person name="Smit S."/>
            <person name="Geurts R."/>
        </authorList>
    </citation>
    <scope>NUCLEOTIDE SEQUENCE [LARGE SCALE GENOMIC DNA]</scope>
    <source>
        <strain evidence="3">cv. WU1-14</strain>
    </source>
</reference>
<dbReference type="PANTHER" id="PTHR27006:SF606">
    <property type="entry name" value="INTERLEUKIN-1 RECEPTOR-ASSOCIATED KINASE 4"/>
    <property type="match status" value="1"/>
</dbReference>
<dbReference type="AlphaFoldDB" id="A0A2P5A6X6"/>
<keyword evidence="2" id="KW-0808">Transferase</keyword>
<evidence type="ECO:0000313" key="3">
    <source>
        <dbReference type="Proteomes" id="UP000237105"/>
    </source>
</evidence>
<dbReference type="PANTHER" id="PTHR27006">
    <property type="entry name" value="PROMASTIGOTE SURFACE ANTIGEN PROTEIN PSA"/>
    <property type="match status" value="1"/>
</dbReference>
<dbReference type="PROSITE" id="PS50011">
    <property type="entry name" value="PROTEIN_KINASE_DOM"/>
    <property type="match status" value="1"/>
</dbReference>
<proteinExistence type="predicted"/>
<dbReference type="EMBL" id="JXTB01000837">
    <property type="protein sequence ID" value="PON32281.1"/>
    <property type="molecule type" value="Genomic_DNA"/>
</dbReference>
<accession>A0A2P5A6X6</accession>
<dbReference type="SUPFAM" id="SSF56112">
    <property type="entry name" value="Protein kinase-like (PK-like)"/>
    <property type="match status" value="1"/>
</dbReference>
<keyword evidence="3" id="KW-1185">Reference proteome</keyword>
<organism evidence="2 3">
    <name type="scientific">Parasponia andersonii</name>
    <name type="common">Sponia andersonii</name>
    <dbReference type="NCBI Taxonomy" id="3476"/>
    <lineage>
        <taxon>Eukaryota</taxon>
        <taxon>Viridiplantae</taxon>
        <taxon>Streptophyta</taxon>
        <taxon>Embryophyta</taxon>
        <taxon>Tracheophyta</taxon>
        <taxon>Spermatophyta</taxon>
        <taxon>Magnoliopsida</taxon>
        <taxon>eudicotyledons</taxon>
        <taxon>Gunneridae</taxon>
        <taxon>Pentapetalae</taxon>
        <taxon>rosids</taxon>
        <taxon>fabids</taxon>
        <taxon>Rosales</taxon>
        <taxon>Cannabaceae</taxon>
        <taxon>Parasponia</taxon>
    </lineage>
</organism>
<dbReference type="GO" id="GO:0005524">
    <property type="term" value="F:ATP binding"/>
    <property type="evidence" value="ECO:0007669"/>
    <property type="project" value="InterPro"/>
</dbReference>